<gene>
    <name evidence="1" type="ORF">FJZ47_11300</name>
</gene>
<evidence type="ECO:0008006" key="3">
    <source>
        <dbReference type="Google" id="ProtNLM"/>
    </source>
</evidence>
<organism evidence="1 2">
    <name type="scientific">Tectimicrobiota bacterium</name>
    <dbReference type="NCBI Taxonomy" id="2528274"/>
    <lineage>
        <taxon>Bacteria</taxon>
        <taxon>Pseudomonadati</taxon>
        <taxon>Nitrospinota/Tectimicrobiota group</taxon>
        <taxon>Candidatus Tectimicrobiota</taxon>
    </lineage>
</organism>
<dbReference type="SUPFAM" id="SSF57783">
    <property type="entry name" value="Zinc beta-ribbon"/>
    <property type="match status" value="1"/>
</dbReference>
<evidence type="ECO:0000313" key="2">
    <source>
        <dbReference type="Proteomes" id="UP000712673"/>
    </source>
</evidence>
<proteinExistence type="predicted"/>
<dbReference type="GO" id="GO:0003677">
    <property type="term" value="F:DNA binding"/>
    <property type="evidence" value="ECO:0007669"/>
    <property type="project" value="InterPro"/>
</dbReference>
<dbReference type="GO" id="GO:0008270">
    <property type="term" value="F:zinc ion binding"/>
    <property type="evidence" value="ECO:0007669"/>
    <property type="project" value="InterPro"/>
</dbReference>
<dbReference type="EMBL" id="VGLS01000311">
    <property type="protein sequence ID" value="MBM3224375.1"/>
    <property type="molecule type" value="Genomic_DNA"/>
</dbReference>
<protein>
    <recommendedName>
        <fullName evidence="3">DNA primase/polymerase bifunctional N-terminal domain-containing protein</fullName>
    </recommendedName>
</protein>
<comment type="caution">
    <text evidence="1">The sequence shown here is derived from an EMBL/GenBank/DDBJ whole genome shotgun (WGS) entry which is preliminary data.</text>
</comment>
<dbReference type="AlphaFoldDB" id="A0A937W287"/>
<dbReference type="Gene3D" id="3.90.580.10">
    <property type="entry name" value="Zinc finger, CHC2-type domain"/>
    <property type="match status" value="1"/>
</dbReference>
<accession>A0A937W287</accession>
<dbReference type="Proteomes" id="UP000712673">
    <property type="component" value="Unassembled WGS sequence"/>
</dbReference>
<reference evidence="1" key="1">
    <citation type="submission" date="2019-03" db="EMBL/GenBank/DDBJ databases">
        <title>Lake Tanganyika Metagenome-Assembled Genomes (MAGs).</title>
        <authorList>
            <person name="Tran P."/>
        </authorList>
    </citation>
    <scope>NUCLEOTIDE SEQUENCE</scope>
    <source>
        <strain evidence="1">K_DeepCast_65m_m2_066</strain>
    </source>
</reference>
<name>A0A937W287_UNCTE</name>
<evidence type="ECO:0000313" key="1">
    <source>
        <dbReference type="EMBL" id="MBM3224375.1"/>
    </source>
</evidence>
<dbReference type="InterPro" id="IPR036977">
    <property type="entry name" value="DNA_primase_Znf_CHC2"/>
</dbReference>
<sequence length="375" mass="40292">MSNVTPNLGALRAFFELVYGAMDEGWLVVSFPSATRQNPAGKPRLDSAWYDLRTISLYRIAQEAAASCPGQNCLPWLRRARPVLHPASWSRGKKSTAYAVPGLWFDLDLVYGQHAASALPATDDAALEFFYALPAEPSLVIHSGGGLYGWWLFREPFIITDGTERTTITHLSAQFTATLVAAGTHHSWTLDALGDLARVLRPPGSINSKYGRLVETLHESGARYNPSDFGWLLPLPPAPRVSQALVALTGQPGIVLVAEHYGIQLSKKSATELCGAHPVHGSSTGSNFSLNPAKQVWHCHRHTTGGGSLALIAVCEGLLPCEAASPGAIRGALFRDAVRIAQKTFRASMPSPPVVRSGCWGNPFANPLAAGGVWR</sequence>
<dbReference type="GO" id="GO:0006260">
    <property type="term" value="P:DNA replication"/>
    <property type="evidence" value="ECO:0007669"/>
    <property type="project" value="InterPro"/>
</dbReference>